<evidence type="ECO:0000256" key="8">
    <source>
        <dbReference type="ARBA" id="ARBA00048679"/>
    </source>
</evidence>
<accession>A0A1A8ITA5</accession>
<keyword evidence="2" id="KW-0723">Serine/threonine-protein kinase</keyword>
<evidence type="ECO:0000259" key="9">
    <source>
        <dbReference type="PROSITE" id="PS50032"/>
    </source>
</evidence>
<dbReference type="AlphaFoldDB" id="A0A1A8ITA5"/>
<evidence type="ECO:0000256" key="3">
    <source>
        <dbReference type="ARBA" id="ARBA00022679"/>
    </source>
</evidence>
<proteinExistence type="predicted"/>
<dbReference type="SUPFAM" id="SSF103243">
    <property type="entry name" value="KA1-like"/>
    <property type="match status" value="1"/>
</dbReference>
<evidence type="ECO:0000256" key="4">
    <source>
        <dbReference type="ARBA" id="ARBA00022741"/>
    </source>
</evidence>
<evidence type="ECO:0000256" key="5">
    <source>
        <dbReference type="ARBA" id="ARBA00022777"/>
    </source>
</evidence>
<dbReference type="CDD" id="cd12197">
    <property type="entry name" value="MARK4_C"/>
    <property type="match status" value="1"/>
</dbReference>
<evidence type="ECO:0000256" key="2">
    <source>
        <dbReference type="ARBA" id="ARBA00022527"/>
    </source>
</evidence>
<evidence type="ECO:0000256" key="7">
    <source>
        <dbReference type="ARBA" id="ARBA00047899"/>
    </source>
</evidence>
<comment type="catalytic activity">
    <reaction evidence="8">
        <text>L-seryl-[protein] + ATP = O-phospho-L-seryl-[protein] + ADP + H(+)</text>
        <dbReference type="Rhea" id="RHEA:17989"/>
        <dbReference type="Rhea" id="RHEA-COMP:9863"/>
        <dbReference type="Rhea" id="RHEA-COMP:11604"/>
        <dbReference type="ChEBI" id="CHEBI:15378"/>
        <dbReference type="ChEBI" id="CHEBI:29999"/>
        <dbReference type="ChEBI" id="CHEBI:30616"/>
        <dbReference type="ChEBI" id="CHEBI:83421"/>
        <dbReference type="ChEBI" id="CHEBI:456216"/>
        <dbReference type="EC" id="2.7.11.1"/>
    </reaction>
</comment>
<dbReference type="Pfam" id="PF02149">
    <property type="entry name" value="KA1"/>
    <property type="match status" value="1"/>
</dbReference>
<name>A0A1A8ITA5_NOTKU</name>
<feature type="domain" description="KA1" evidence="9">
    <location>
        <begin position="106"/>
        <end position="157"/>
    </location>
</feature>
<keyword evidence="5 10" id="KW-0418">Kinase</keyword>
<gene>
    <name evidence="10" type="primary">MARK4</name>
</gene>
<keyword evidence="4" id="KW-0547">Nucleotide-binding</keyword>
<evidence type="ECO:0000256" key="1">
    <source>
        <dbReference type="ARBA" id="ARBA00012513"/>
    </source>
</evidence>
<sequence length="157" mass="16974">MCGTNRLSCRPSPNHTPFMYISPFIYSFFISSSSSLTTSPLLCPSSSRHLPGHQKAAEPRTPRCGWDVRVRSPRDPAEVVLALREAAQGCGCQVHQAGPFLLSCTHGAAGARVAFEAEVCQLPSSLGQSSGVKFKRLWGAPLAFRDIATKVSKELEL</sequence>
<dbReference type="InterPro" id="IPR028375">
    <property type="entry name" value="KA1/Ssp2_C"/>
</dbReference>
<dbReference type="GO" id="GO:0004674">
    <property type="term" value="F:protein serine/threonine kinase activity"/>
    <property type="evidence" value="ECO:0007669"/>
    <property type="project" value="UniProtKB-KW"/>
</dbReference>
<dbReference type="GO" id="GO:0005524">
    <property type="term" value="F:ATP binding"/>
    <property type="evidence" value="ECO:0007669"/>
    <property type="project" value="UniProtKB-KW"/>
</dbReference>
<dbReference type="InterPro" id="IPR001772">
    <property type="entry name" value="KA1_dom"/>
</dbReference>
<reference evidence="10" key="1">
    <citation type="submission" date="2016-05" db="EMBL/GenBank/DDBJ databases">
        <authorList>
            <person name="Lavstsen T."/>
            <person name="Jespersen J.S."/>
        </authorList>
    </citation>
    <scope>NUCLEOTIDE SEQUENCE</scope>
    <source>
        <tissue evidence="10">Brain</tissue>
    </source>
</reference>
<dbReference type="FunFam" id="3.30.310.80:FF:000011">
    <property type="entry name" value="Non-specific serine/threonine protein kinase"/>
    <property type="match status" value="1"/>
</dbReference>
<dbReference type="EC" id="2.7.11.1" evidence="1"/>
<comment type="catalytic activity">
    <reaction evidence="7">
        <text>L-threonyl-[protein] + ATP = O-phospho-L-threonyl-[protein] + ADP + H(+)</text>
        <dbReference type="Rhea" id="RHEA:46608"/>
        <dbReference type="Rhea" id="RHEA-COMP:11060"/>
        <dbReference type="Rhea" id="RHEA-COMP:11605"/>
        <dbReference type="ChEBI" id="CHEBI:15378"/>
        <dbReference type="ChEBI" id="CHEBI:30013"/>
        <dbReference type="ChEBI" id="CHEBI:30616"/>
        <dbReference type="ChEBI" id="CHEBI:61977"/>
        <dbReference type="ChEBI" id="CHEBI:456216"/>
        <dbReference type="EC" id="2.7.11.1"/>
    </reaction>
</comment>
<keyword evidence="3" id="KW-0808">Transferase</keyword>
<keyword evidence="6" id="KW-0067">ATP-binding</keyword>
<evidence type="ECO:0000256" key="6">
    <source>
        <dbReference type="ARBA" id="ARBA00022840"/>
    </source>
</evidence>
<protein>
    <recommendedName>
        <fullName evidence="1">non-specific serine/threonine protein kinase</fullName>
        <ecNumber evidence="1">2.7.11.1</ecNumber>
    </recommendedName>
</protein>
<evidence type="ECO:0000313" key="10">
    <source>
        <dbReference type="EMBL" id="SBR00582.1"/>
    </source>
</evidence>
<dbReference type="PROSITE" id="PS50032">
    <property type="entry name" value="KA1"/>
    <property type="match status" value="1"/>
</dbReference>
<dbReference type="EMBL" id="HAED01014137">
    <property type="protein sequence ID" value="SBR00582.1"/>
    <property type="molecule type" value="Transcribed_RNA"/>
</dbReference>
<reference evidence="10" key="2">
    <citation type="submission" date="2016-06" db="EMBL/GenBank/DDBJ databases">
        <title>The genome of a short-lived fish provides insights into sex chromosome evolution and the genetic control of aging.</title>
        <authorList>
            <person name="Reichwald K."/>
            <person name="Felder M."/>
            <person name="Petzold A."/>
            <person name="Koch P."/>
            <person name="Groth M."/>
            <person name="Platzer M."/>
        </authorList>
    </citation>
    <scope>NUCLEOTIDE SEQUENCE</scope>
    <source>
        <tissue evidence="10">Brain</tissue>
    </source>
</reference>
<dbReference type="Gene3D" id="3.30.310.80">
    <property type="entry name" value="Kinase associated domain 1, KA1"/>
    <property type="match status" value="1"/>
</dbReference>
<organism evidence="10">
    <name type="scientific">Nothobranchius kuhntae</name>
    <name type="common">Beira killifish</name>
    <dbReference type="NCBI Taxonomy" id="321403"/>
    <lineage>
        <taxon>Eukaryota</taxon>
        <taxon>Metazoa</taxon>
        <taxon>Chordata</taxon>
        <taxon>Craniata</taxon>
        <taxon>Vertebrata</taxon>
        <taxon>Euteleostomi</taxon>
        <taxon>Actinopterygii</taxon>
        <taxon>Neopterygii</taxon>
        <taxon>Teleostei</taxon>
        <taxon>Neoteleostei</taxon>
        <taxon>Acanthomorphata</taxon>
        <taxon>Ovalentaria</taxon>
        <taxon>Atherinomorphae</taxon>
        <taxon>Cyprinodontiformes</taxon>
        <taxon>Nothobranchiidae</taxon>
        <taxon>Nothobranchius</taxon>
    </lineage>
</organism>